<keyword evidence="7" id="KW-1185">Reference proteome</keyword>
<feature type="region of interest" description="Disordered" evidence="4">
    <location>
        <begin position="1430"/>
        <end position="1487"/>
    </location>
</feature>
<name>A0A9W8LS06_9FUNG</name>
<protein>
    <recommendedName>
        <fullName evidence="5">AP180 N-terminal homology (ANTH) domain-containing protein</fullName>
    </recommendedName>
</protein>
<feature type="region of interest" description="Disordered" evidence="4">
    <location>
        <begin position="1796"/>
        <end position="1815"/>
    </location>
</feature>
<evidence type="ECO:0000259" key="5">
    <source>
        <dbReference type="Pfam" id="PF07651"/>
    </source>
</evidence>
<dbReference type="PROSITE" id="PS50082">
    <property type="entry name" value="WD_REPEATS_2"/>
    <property type="match status" value="4"/>
</dbReference>
<feature type="compositionally biased region" description="Polar residues" evidence="4">
    <location>
        <begin position="1029"/>
        <end position="1038"/>
    </location>
</feature>
<feature type="compositionally biased region" description="Polar residues" evidence="4">
    <location>
        <begin position="1465"/>
        <end position="1475"/>
    </location>
</feature>
<feature type="repeat" description="WD" evidence="3">
    <location>
        <begin position="511"/>
        <end position="541"/>
    </location>
</feature>
<dbReference type="InterPro" id="IPR036322">
    <property type="entry name" value="WD40_repeat_dom_sf"/>
</dbReference>
<dbReference type="Proteomes" id="UP001140094">
    <property type="component" value="Unassembled WGS sequence"/>
</dbReference>
<organism evidence="6 7">
    <name type="scientific">Coemansia guatemalensis</name>
    <dbReference type="NCBI Taxonomy" id="2761395"/>
    <lineage>
        <taxon>Eukaryota</taxon>
        <taxon>Fungi</taxon>
        <taxon>Fungi incertae sedis</taxon>
        <taxon>Zoopagomycota</taxon>
        <taxon>Kickxellomycotina</taxon>
        <taxon>Kickxellomycetes</taxon>
        <taxon>Kickxellales</taxon>
        <taxon>Kickxellaceae</taxon>
        <taxon>Coemansia</taxon>
    </lineage>
</organism>
<dbReference type="Pfam" id="PF00400">
    <property type="entry name" value="WD40"/>
    <property type="match status" value="4"/>
</dbReference>
<feature type="compositionally biased region" description="Polar residues" evidence="4">
    <location>
        <begin position="300"/>
        <end position="311"/>
    </location>
</feature>
<dbReference type="PROSITE" id="PS50294">
    <property type="entry name" value="WD_REPEATS_REGION"/>
    <property type="match status" value="2"/>
</dbReference>
<sequence>MESPMQLQPPSAGTSVAADVDEQNLADANADNPENNRPPTPTKPSFTRMLRFPSHPVADSSGHSGSAEYKQAVQNDPVSRNVTQRTGQRFRPGAEEKRRYARRMSKAPQLDALPPIDGDADAAAYRPDSQQSSTYAAEHDDESDESEAPHHSDADGPDPAVLAKAYQAAATTQRCDSKTRAVDAWRFISPRVKRVKRRVLWRLFLAQELTPAVYDEAAGAAHVAASPQSASSSKASSPVLAQAARGVSPSPRSQPATLSHAATHARGDGDAPDAASLRRRMLESAAAAAPHAGPPRLRQRTPSMAQSIDSHSSTAATAQASAQRKHAIWAMEFSVCGKYLAAGGQDGVVRIWRVAPFARAQAREKLQQQLDAQAEPHMSSTGTGAMPSSANRRARASGAHSPISADSGGRALQRPHARQVSTAYVEGTGAAPFSNTAPITRGRHRRSHSMTTADTAPETPRTPADAAHAAHPAPSATAGAANADTSGAAPPAHLHPMHAYELLEPVPFRSYVGHTADVLALSWSKNGFLLSASMDRTVRLWHPHRPECLCTFRHRDIVTSVAFSPRDDRLFISGSLDCRLRLWDIPARGVRQWTRLPDGQMVTSVAFTSPKGDYIVAGTYRGMCVFYSTADLAVQGRMHARSSRGRNARGSKITGFAFAPTGQLPAPLLQRMLGPHASAIFAEQRLLVSSNDSRLRLFLPAAREVERKYKGHANASSQAYARLSSDGRYIVSGSEDHNIYVWPLAQDNAATAATHPNADHIRRVGRSGAVAVAPPSADSAAPASSTRQLEKQPLLAALFGRKRNQKDHHERSSSTQQQQQPDSDAATEPEAWESLDGKVEEKSIYEFFPAHDAAVSQALFAPAATLQYLADHDDPILSRRKMRRTKENGEVENVLPVSANAIFGGSDAPDATSADDLAHAVEDMTAIIVSADTNGCIRVFRKDINVLQEQGDVAARNRCSPQLKTKESLGPLARVMTRESKSTAEASDDLTEYSLAAAQNSQGGLPRSTTKGSGLNAGASQAARPPPLSAQSHHQPQRSLWDRIGRRVSQKRQNSTFAGTTSGIFEEQFQRPRAVSGGAETEPSLSAIAELPSSPSNAQSESNDVCTHCNHTKFIDFAVAPATKNGAVPDSGSAPRQMSISVCENCKHISFKALILVHILMHEGGGPVMYDYLIRRPNTLDMTRFRDRHGTKGVSEFEQSKNVRSYAAYLNDKVLAYKAIRIDHVTQRNPNGSQIFIKHPTDIKFLLLEVSTVQKQLHSVLKNRFDSDTLDNETTFSAFRYCLRDMLKLFQVMNFGVMKMLKVYFDMEEGDMRRALDLYKRFVKLTDRTDEYLKIARQFEAIFGFSIPKLNHAPLSLSKALDDFLNMPADERRLTINAMKNAPKESGAARPTPGGNGGTVTSSSAKMGPNGRTKPDYGLRLKPELLALVNGSPPQSAISGTVKSTPSTTRDKAAPKQRAAMSPTGAASSMTTLDQPESARTEGDSAAAAKKTATKEIDFIDFFSSIDDDATSAAPNAVAPGVAAGSTVNTGSVAGAPAQQGAMNDFDAMFMALSNPFATSNGGGFDPLAAQNAQQQIQQQQQLQIQQQQIQQQQQQLQQPQLQNIMSSMSASPYSTMGNASIASSVPVASMQQNSQPFNAFSAPSAEFTNTNVALVGAANMAPNPAQHQMTFQTPQPQQDLPGNAGGYADVSANNPFRQSMFPTQSDATSQQALMVSQMAQMNLQQQQQQQQQQQSQQQQTTYNPFVQRQTMYMADSAAGSQPALHQPQATASFSLANTTSSSQFAQFNTSSSTSAAMAGYQQQPQQPMPQLSQPVTGAHNLQAAMNNGNFANFDFFK</sequence>
<feature type="repeat" description="WD" evidence="3">
    <location>
        <begin position="321"/>
        <end position="354"/>
    </location>
</feature>
<gene>
    <name evidence="6" type="ORF">H4R20_002766</name>
</gene>
<evidence type="ECO:0000313" key="6">
    <source>
        <dbReference type="EMBL" id="KAJ2803761.1"/>
    </source>
</evidence>
<dbReference type="GO" id="GO:0005545">
    <property type="term" value="F:1-phosphatidylinositol binding"/>
    <property type="evidence" value="ECO:0007669"/>
    <property type="project" value="InterPro"/>
</dbReference>
<evidence type="ECO:0000256" key="2">
    <source>
        <dbReference type="ARBA" id="ARBA00022737"/>
    </source>
</evidence>
<dbReference type="InterPro" id="IPR040324">
    <property type="entry name" value="WDR44/Dgr2"/>
</dbReference>
<dbReference type="Gene3D" id="1.20.58.150">
    <property type="entry name" value="ANTH domain"/>
    <property type="match status" value="1"/>
</dbReference>
<feature type="repeat" description="WD" evidence="3">
    <location>
        <begin position="723"/>
        <end position="752"/>
    </location>
</feature>
<feature type="compositionally biased region" description="Low complexity" evidence="4">
    <location>
        <begin position="463"/>
        <end position="492"/>
    </location>
</feature>
<reference evidence="6" key="1">
    <citation type="submission" date="2022-07" db="EMBL/GenBank/DDBJ databases">
        <title>Phylogenomic reconstructions and comparative analyses of Kickxellomycotina fungi.</title>
        <authorList>
            <person name="Reynolds N.K."/>
            <person name="Stajich J.E."/>
            <person name="Barry K."/>
            <person name="Grigoriev I.V."/>
            <person name="Crous P."/>
            <person name="Smith M.E."/>
        </authorList>
    </citation>
    <scope>NUCLEOTIDE SEQUENCE</scope>
    <source>
        <strain evidence="6">NRRL 1565</strain>
    </source>
</reference>
<feature type="region of interest" description="Disordered" evidence="4">
    <location>
        <begin position="803"/>
        <end position="832"/>
    </location>
</feature>
<dbReference type="SUPFAM" id="SSF50978">
    <property type="entry name" value="WD40 repeat-like"/>
    <property type="match status" value="1"/>
</dbReference>
<feature type="compositionally biased region" description="Low complexity" evidence="4">
    <location>
        <begin position="226"/>
        <end position="237"/>
    </location>
</feature>
<feature type="domain" description="AP180 N-terminal homology (ANTH)" evidence="5">
    <location>
        <begin position="1146"/>
        <end position="1366"/>
    </location>
</feature>
<dbReference type="GO" id="GO:0030136">
    <property type="term" value="C:clathrin-coated vesicle"/>
    <property type="evidence" value="ECO:0007669"/>
    <property type="project" value="InterPro"/>
</dbReference>
<feature type="compositionally biased region" description="Polar residues" evidence="4">
    <location>
        <begin position="1"/>
        <end position="14"/>
    </location>
</feature>
<dbReference type="Gene3D" id="1.25.40.90">
    <property type="match status" value="1"/>
</dbReference>
<feature type="region of interest" description="Disordered" evidence="4">
    <location>
        <begin position="768"/>
        <end position="789"/>
    </location>
</feature>
<feature type="compositionally biased region" description="Polar residues" evidence="4">
    <location>
        <begin position="998"/>
        <end position="1013"/>
    </location>
</feature>
<dbReference type="InterPro" id="IPR011417">
    <property type="entry name" value="ANTH_dom"/>
</dbReference>
<dbReference type="EMBL" id="JANBUO010000486">
    <property type="protein sequence ID" value="KAJ2803761.1"/>
    <property type="molecule type" value="Genomic_DNA"/>
</dbReference>
<feature type="compositionally biased region" description="Low complexity" evidence="4">
    <location>
        <begin position="769"/>
        <end position="785"/>
    </location>
</feature>
<feature type="compositionally biased region" description="Polar residues" evidence="4">
    <location>
        <begin position="1668"/>
        <end position="1681"/>
    </location>
</feature>
<dbReference type="PANTHER" id="PTHR14221">
    <property type="entry name" value="WD REPEAT DOMAIN 44"/>
    <property type="match status" value="1"/>
</dbReference>
<feature type="compositionally biased region" description="Polar residues" evidence="4">
    <location>
        <begin position="72"/>
        <end position="87"/>
    </location>
</feature>
<feature type="region of interest" description="Disordered" evidence="4">
    <location>
        <begin position="366"/>
        <end position="492"/>
    </location>
</feature>
<keyword evidence="1 3" id="KW-0853">WD repeat</keyword>
<feature type="region of interest" description="Disordered" evidence="4">
    <location>
        <begin position="1379"/>
        <end position="1415"/>
    </location>
</feature>
<feature type="region of interest" description="Disordered" evidence="4">
    <location>
        <begin position="1668"/>
        <end position="1690"/>
    </location>
</feature>
<dbReference type="InterPro" id="IPR008942">
    <property type="entry name" value="ENTH_VHS"/>
</dbReference>
<feature type="region of interest" description="Disordered" evidence="4">
    <location>
        <begin position="998"/>
        <end position="1063"/>
    </location>
</feature>
<feature type="compositionally biased region" description="Low complexity" evidence="4">
    <location>
        <begin position="285"/>
        <end position="295"/>
    </location>
</feature>
<dbReference type="Gene3D" id="2.130.10.10">
    <property type="entry name" value="YVTN repeat-like/Quinoprotein amine dehydrogenase"/>
    <property type="match status" value="2"/>
</dbReference>
<feature type="compositionally biased region" description="Low complexity" evidence="4">
    <location>
        <begin position="1802"/>
        <end position="1815"/>
    </location>
</feature>
<dbReference type="InterPro" id="IPR014712">
    <property type="entry name" value="ANTH_dom_sf"/>
</dbReference>
<dbReference type="InterPro" id="IPR001680">
    <property type="entry name" value="WD40_rpt"/>
</dbReference>
<keyword evidence="2" id="KW-0677">Repeat</keyword>
<dbReference type="GO" id="GO:0030276">
    <property type="term" value="F:clathrin binding"/>
    <property type="evidence" value="ECO:0007669"/>
    <property type="project" value="InterPro"/>
</dbReference>
<dbReference type="InterPro" id="IPR015943">
    <property type="entry name" value="WD40/YVTN_repeat-like_dom_sf"/>
</dbReference>
<feature type="region of interest" description="Disordered" evidence="4">
    <location>
        <begin position="1"/>
        <end position="160"/>
    </location>
</feature>
<feature type="compositionally biased region" description="Polar residues" evidence="4">
    <location>
        <begin position="1432"/>
        <end position="1448"/>
    </location>
</feature>
<feature type="compositionally biased region" description="Polar residues" evidence="4">
    <location>
        <begin position="1051"/>
        <end position="1063"/>
    </location>
</feature>
<evidence type="ECO:0000256" key="1">
    <source>
        <dbReference type="ARBA" id="ARBA00022574"/>
    </source>
</evidence>
<dbReference type="SUPFAM" id="SSF89009">
    <property type="entry name" value="GAT-like domain"/>
    <property type="match status" value="1"/>
</dbReference>
<dbReference type="SUPFAM" id="SSF48464">
    <property type="entry name" value="ENTH/VHS domain"/>
    <property type="match status" value="1"/>
</dbReference>
<feature type="repeat" description="WD" evidence="3">
    <location>
        <begin position="551"/>
        <end position="585"/>
    </location>
</feature>
<evidence type="ECO:0000313" key="7">
    <source>
        <dbReference type="Proteomes" id="UP001140094"/>
    </source>
</evidence>
<evidence type="ECO:0000256" key="3">
    <source>
        <dbReference type="PROSITE-ProRule" id="PRU00221"/>
    </source>
</evidence>
<dbReference type="SMART" id="SM00320">
    <property type="entry name" value="WD40"/>
    <property type="match status" value="6"/>
</dbReference>
<feature type="region of interest" description="Disordered" evidence="4">
    <location>
        <begin position="226"/>
        <end position="319"/>
    </location>
</feature>
<proteinExistence type="predicted"/>
<dbReference type="Pfam" id="PF07651">
    <property type="entry name" value="ANTH"/>
    <property type="match status" value="1"/>
</dbReference>
<dbReference type="PANTHER" id="PTHR14221:SF0">
    <property type="entry name" value="WD REPEAT-CONTAINING PROTEIN 44"/>
    <property type="match status" value="1"/>
</dbReference>
<evidence type="ECO:0000256" key="4">
    <source>
        <dbReference type="SAM" id="MobiDB-lite"/>
    </source>
</evidence>
<dbReference type="GO" id="GO:0048268">
    <property type="term" value="P:clathrin coat assembly"/>
    <property type="evidence" value="ECO:0007669"/>
    <property type="project" value="InterPro"/>
</dbReference>
<dbReference type="OrthoDB" id="1932312at2759"/>
<comment type="caution">
    <text evidence="6">The sequence shown here is derived from an EMBL/GenBank/DDBJ whole genome shotgun (WGS) entry which is preliminary data.</text>
</comment>
<accession>A0A9W8LS06</accession>